<dbReference type="AlphaFoldDB" id="A0A9W4KB94"/>
<dbReference type="Proteomes" id="UP001154252">
    <property type="component" value="Unassembled WGS sequence"/>
</dbReference>
<feature type="region of interest" description="Disordered" evidence="1">
    <location>
        <begin position="52"/>
        <end position="78"/>
    </location>
</feature>
<name>A0A9W4KB94_9EURO</name>
<sequence length="318" mass="36552">METEVTEETKGLAVPPLASPFIEATPASAEKIEGLSVPLSISPVIEPISLSLPNPGSLEEPSEQTKKSDAQVGDVTPHQEFPDTVIKEALKALIDNSISVVEYGNQVLCRCGHAEVLIVKWVVPDEQMLFASQMLLEHNWPRLLYHERDWIGDPKIDEYWESQYLMHALDDQGRMRVHLIPMSLAGFTLEETVEVPSIFAHELHLRTPKPPHYMLSLIRHLLKLPIDHDSRIRVEKDLMRFISAYILRGPANTALWTHLDEQEIDKDYQKRVEEGVRFMKTWDWSKIEERYLAIAERAVRDCQYIDTLTDVHEEQQMS</sequence>
<dbReference type="EMBL" id="CAJVRC010000863">
    <property type="protein sequence ID" value="CAG8898103.1"/>
    <property type="molecule type" value="Genomic_DNA"/>
</dbReference>
<reference evidence="2" key="1">
    <citation type="submission" date="2021-07" db="EMBL/GenBank/DDBJ databases">
        <authorList>
            <person name="Branca A.L. A."/>
        </authorList>
    </citation>
    <scope>NUCLEOTIDE SEQUENCE</scope>
</reference>
<evidence type="ECO:0000313" key="3">
    <source>
        <dbReference type="Proteomes" id="UP001154252"/>
    </source>
</evidence>
<proteinExistence type="predicted"/>
<comment type="caution">
    <text evidence="2">The sequence shown here is derived from an EMBL/GenBank/DDBJ whole genome shotgun (WGS) entry which is preliminary data.</text>
</comment>
<evidence type="ECO:0000256" key="1">
    <source>
        <dbReference type="SAM" id="MobiDB-lite"/>
    </source>
</evidence>
<dbReference type="OrthoDB" id="4202165at2759"/>
<evidence type="ECO:0000313" key="2">
    <source>
        <dbReference type="EMBL" id="CAG8898103.1"/>
    </source>
</evidence>
<organism evidence="2 3">
    <name type="scientific">Penicillium egyptiacum</name>
    <dbReference type="NCBI Taxonomy" id="1303716"/>
    <lineage>
        <taxon>Eukaryota</taxon>
        <taxon>Fungi</taxon>
        <taxon>Dikarya</taxon>
        <taxon>Ascomycota</taxon>
        <taxon>Pezizomycotina</taxon>
        <taxon>Eurotiomycetes</taxon>
        <taxon>Eurotiomycetidae</taxon>
        <taxon>Eurotiales</taxon>
        <taxon>Aspergillaceae</taxon>
        <taxon>Penicillium</taxon>
    </lineage>
</organism>
<keyword evidence="3" id="KW-1185">Reference proteome</keyword>
<accession>A0A9W4KB94</accession>
<protein>
    <submittedName>
        <fullName evidence="2">Uncharacterized protein</fullName>
    </submittedName>
</protein>
<gene>
    <name evidence="2" type="ORF">PEGY_LOCUS4905</name>
</gene>